<dbReference type="SUPFAM" id="SSF48371">
    <property type="entry name" value="ARM repeat"/>
    <property type="match status" value="1"/>
</dbReference>
<dbReference type="Proteomes" id="UP000801492">
    <property type="component" value="Unassembled WGS sequence"/>
</dbReference>
<dbReference type="OrthoDB" id="381190at2759"/>
<keyword evidence="3" id="KW-1185">Reference proteome</keyword>
<reference evidence="2" key="1">
    <citation type="submission" date="2019-08" db="EMBL/GenBank/DDBJ databases">
        <title>The genome of the North American firefly Photinus pyralis.</title>
        <authorList>
            <consortium name="Photinus pyralis genome working group"/>
            <person name="Fallon T.R."/>
            <person name="Sander Lower S.E."/>
            <person name="Weng J.-K."/>
        </authorList>
    </citation>
    <scope>NUCLEOTIDE SEQUENCE</scope>
    <source>
        <strain evidence="2">TRF0915ILg1</strain>
        <tissue evidence="2">Whole body</tissue>
    </source>
</reference>
<dbReference type="PANTHER" id="PTHR37079">
    <property type="entry name" value="SERINE/THREONINE-PROTEIN KINASE ATM"/>
    <property type="match status" value="1"/>
</dbReference>
<accession>A0A8K0GFS7</accession>
<dbReference type="EMBL" id="VTPC01004061">
    <property type="protein sequence ID" value="KAF2897556.1"/>
    <property type="molecule type" value="Genomic_DNA"/>
</dbReference>
<dbReference type="InterPro" id="IPR038980">
    <property type="entry name" value="ATM_plant"/>
</dbReference>
<evidence type="ECO:0000313" key="2">
    <source>
        <dbReference type="EMBL" id="KAF2897556.1"/>
    </source>
</evidence>
<evidence type="ECO:0000313" key="3">
    <source>
        <dbReference type="Proteomes" id="UP000801492"/>
    </source>
</evidence>
<dbReference type="InterPro" id="IPR016024">
    <property type="entry name" value="ARM-type_fold"/>
</dbReference>
<comment type="caution">
    <text evidence="2">The sequence shown here is derived from an EMBL/GenBank/DDBJ whole genome shotgun (WGS) entry which is preliminary data.</text>
</comment>
<name>A0A8K0GFS7_IGNLU</name>
<dbReference type="InterPro" id="IPR003151">
    <property type="entry name" value="PIK-rel_kinase_FAT"/>
</dbReference>
<dbReference type="GO" id="GO:0006974">
    <property type="term" value="P:DNA damage response"/>
    <property type="evidence" value="ECO:0007669"/>
    <property type="project" value="InterPro"/>
</dbReference>
<dbReference type="PROSITE" id="PS51189">
    <property type="entry name" value="FAT"/>
    <property type="match status" value="1"/>
</dbReference>
<dbReference type="AlphaFoldDB" id="A0A8K0GFS7"/>
<dbReference type="InterPro" id="IPR014009">
    <property type="entry name" value="PIK_FAT"/>
</dbReference>
<dbReference type="GO" id="GO:0004674">
    <property type="term" value="F:protein serine/threonine kinase activity"/>
    <property type="evidence" value="ECO:0007669"/>
    <property type="project" value="InterPro"/>
</dbReference>
<gene>
    <name evidence="2" type="ORF">ILUMI_08624</name>
</gene>
<proteinExistence type="predicted"/>
<feature type="domain" description="FAT" evidence="1">
    <location>
        <begin position="784"/>
        <end position="1080"/>
    </location>
</feature>
<dbReference type="Pfam" id="PF02259">
    <property type="entry name" value="FAT"/>
    <property type="match status" value="1"/>
</dbReference>
<evidence type="ECO:0000259" key="1">
    <source>
        <dbReference type="PROSITE" id="PS51189"/>
    </source>
</evidence>
<sequence length="1080" mass="123865">MMTFLLSLQNFKVGTLSDKILGSILKSMQTICEACYKNYDTALNILKILYDLYPHIAVSSSNNHKENSIILLRSFYTEHDNYGPSVSTAIIDCMGQLCKLDPDGIWSKLKDNTEIAIQIAEFLSSNFQEVRLAAIKNLDIIFNIIHKNDLQLTRQNSIFNEVCKKVFVNGNLSEERRIDETVTRTASALHAFATIASNNAVLRQKALFALVQLVHEKKLNIDSTRRVLDMVAKHLNILDAFTLIETNLEYLISCWYGNNYAFTDFPYILLGCTSEMEFYAKYTTVMIPVLIANNVRLLTDICNYHGESIQRMIEMSYPNIMARCLLISTAELLTNNTISEEMSEYKNKCLTNLLSICDNDQLKGLLVTKLDTVIKSILQLCFDPKDVQNRFSLNCALPEPQPPFFSVETVLETINHIQNDNLNGKRLVFYCAENSPEKLQKMLLYMFTAIHTCTTTEDKVKALHRCTVLIDLIIPLLKQVNDLRVYFIRTISYALIHMIQNDYEKDSIVNTMCCRYFASFLSQILPENAEILEKFIVTFVSILVPIAKCETNLGLECTKLLNLLIVEHVDDLVGAIKTLDPFPQDDNFVQMQEVYTKVKYDKKDFNLENEIEHFLNTSNLMGSSGYRTEGLKYLKNELSNKKVELKELYSKLHNLRGFSEDCEKSILHRLICILVKLCLSSDSNESVEALRCLGELGPADLLTTVLQAEQRCEQGKWNPFDLVTGCVTALLSKYIVDNNIEVVTAASEALYYVLDCKEAKTVLGKFINVYNILHFGDLSLNYLHVGQAAQFCTAHFTALLYVELWCQERLNEIRSSTTNYSSSLTPLDIICQNEEPKIRQALQNILRGSYKEVGEFDALYACESLGLLDNHLKVEHYEHLQRWEQVALFYDIQVSQGNTACEPKLLNALKNCSLYQLPLKYDNLEESQYECAWRLGHWNIHKNESENSENYEKYKYFSLKAIHDDDMNSFGCAISDAKDSIIKNLRHASLESSKNLYEPLSQLQSLLELEDYTKTRTEGDIKELLEKWETQDDINRNEFQYIEPIHAQRMVILNDLVKFKDDSLKDSLIQMHLKLAGRNL</sequence>
<organism evidence="2 3">
    <name type="scientific">Ignelater luminosus</name>
    <name type="common">Cucubano</name>
    <name type="synonym">Pyrophorus luminosus</name>
    <dbReference type="NCBI Taxonomy" id="2038154"/>
    <lineage>
        <taxon>Eukaryota</taxon>
        <taxon>Metazoa</taxon>
        <taxon>Ecdysozoa</taxon>
        <taxon>Arthropoda</taxon>
        <taxon>Hexapoda</taxon>
        <taxon>Insecta</taxon>
        <taxon>Pterygota</taxon>
        <taxon>Neoptera</taxon>
        <taxon>Endopterygota</taxon>
        <taxon>Coleoptera</taxon>
        <taxon>Polyphaga</taxon>
        <taxon>Elateriformia</taxon>
        <taxon>Elateroidea</taxon>
        <taxon>Elateridae</taxon>
        <taxon>Agrypninae</taxon>
        <taxon>Pyrophorini</taxon>
        <taxon>Ignelater</taxon>
    </lineage>
</organism>
<dbReference type="PANTHER" id="PTHR37079:SF4">
    <property type="entry name" value="SERINE_THREONINE-PROTEIN KINASE ATM"/>
    <property type="match status" value="1"/>
</dbReference>
<protein>
    <recommendedName>
        <fullName evidence="1">FAT domain-containing protein</fullName>
    </recommendedName>
</protein>